<dbReference type="Pfam" id="PF13242">
    <property type="entry name" value="Hydrolase_like"/>
    <property type="match status" value="1"/>
</dbReference>
<name>A0A021VQ68_9CELL</name>
<dbReference type="EMBL" id="AXCW01000104">
    <property type="protein sequence ID" value="EYR63319.1"/>
    <property type="molecule type" value="Genomic_DNA"/>
</dbReference>
<gene>
    <name evidence="1" type="ORF">N866_01420</name>
</gene>
<reference evidence="1 2" key="1">
    <citation type="submission" date="2014-01" db="EMBL/GenBank/DDBJ databases">
        <title>Actinotalea ferrariae CF5-4.</title>
        <authorList>
            <person name="Chen F."/>
            <person name="Li Y."/>
            <person name="Wang G."/>
        </authorList>
    </citation>
    <scope>NUCLEOTIDE SEQUENCE [LARGE SCALE GENOMIC DNA]</scope>
    <source>
        <strain evidence="1 2">CF5-4</strain>
    </source>
</reference>
<dbReference type="PANTHER" id="PTHR19288:SF95">
    <property type="entry name" value="D-GLYCEROL 3-PHOSPHATE PHOSPHATASE"/>
    <property type="match status" value="1"/>
</dbReference>
<evidence type="ECO:0000313" key="2">
    <source>
        <dbReference type="Proteomes" id="UP000019753"/>
    </source>
</evidence>
<evidence type="ECO:0000313" key="1">
    <source>
        <dbReference type="EMBL" id="EYR63319.1"/>
    </source>
</evidence>
<dbReference type="SUPFAM" id="SSF56784">
    <property type="entry name" value="HAD-like"/>
    <property type="match status" value="1"/>
</dbReference>
<dbReference type="OrthoDB" id="3400930at2"/>
<organism evidence="1 2">
    <name type="scientific">Actinotalea ferrariae CF5-4</name>
    <dbReference type="NCBI Taxonomy" id="948458"/>
    <lineage>
        <taxon>Bacteria</taxon>
        <taxon>Bacillati</taxon>
        <taxon>Actinomycetota</taxon>
        <taxon>Actinomycetes</taxon>
        <taxon>Micrococcales</taxon>
        <taxon>Cellulomonadaceae</taxon>
        <taxon>Actinotalea</taxon>
    </lineage>
</organism>
<keyword evidence="1" id="KW-0378">Hydrolase</keyword>
<accession>A0A021VQ68</accession>
<sequence>MLLSTTLPLAEAYDLALVDLDGVAYKGHDPIPHAADGLTDARRRGMRLVFVTNNASREPESVADQLTGLGIATSPDEVMTAAQAAAALLRHHVEPGARVLVVGGAGLLTAVTAAGFEVVACADDEPVAVVQGFAPTIGWRELAEAAYAIERGALHVASNLDLSLPTERGFAPGNGSLVGAVVAATGVTPLSAGKPQPDMYRLAVERSGASNPLVIGDRLDTDLGGAVAAGYPGLHVLTGVSSARDAVLAPATERPSFLAADLRGLLEPHDAPHEEQGWWALRGAAARVVDGRLELDERSRGVDAARVACAAVWRATDGGTLVDPASVPDLGV</sequence>
<dbReference type="GO" id="GO:0005737">
    <property type="term" value="C:cytoplasm"/>
    <property type="evidence" value="ECO:0007669"/>
    <property type="project" value="TreeGrafter"/>
</dbReference>
<dbReference type="NCBIfam" id="TIGR01460">
    <property type="entry name" value="HAD-SF-IIA"/>
    <property type="match status" value="1"/>
</dbReference>
<dbReference type="Gene3D" id="3.40.50.1000">
    <property type="entry name" value="HAD superfamily/HAD-like"/>
    <property type="match status" value="2"/>
</dbReference>
<dbReference type="Pfam" id="PF13344">
    <property type="entry name" value="Hydrolase_6"/>
    <property type="match status" value="1"/>
</dbReference>
<protein>
    <submittedName>
        <fullName evidence="1">HAD family hydrolase</fullName>
    </submittedName>
</protein>
<dbReference type="PANTHER" id="PTHR19288">
    <property type="entry name" value="4-NITROPHENYLPHOSPHATASE-RELATED"/>
    <property type="match status" value="1"/>
</dbReference>
<comment type="caution">
    <text evidence="1">The sequence shown here is derived from an EMBL/GenBank/DDBJ whole genome shotgun (WGS) entry which is preliminary data.</text>
</comment>
<dbReference type="AlphaFoldDB" id="A0A021VQ68"/>
<dbReference type="InterPro" id="IPR023214">
    <property type="entry name" value="HAD_sf"/>
</dbReference>
<dbReference type="InterPro" id="IPR036412">
    <property type="entry name" value="HAD-like_sf"/>
</dbReference>
<dbReference type="Proteomes" id="UP000019753">
    <property type="component" value="Unassembled WGS sequence"/>
</dbReference>
<dbReference type="RefSeq" id="WP_034226213.1">
    <property type="nucleotide sequence ID" value="NZ_AXCW01000104.1"/>
</dbReference>
<dbReference type="InterPro" id="IPR006357">
    <property type="entry name" value="HAD-SF_hydro_IIA"/>
</dbReference>
<keyword evidence="2" id="KW-1185">Reference proteome</keyword>
<dbReference type="GO" id="GO:0016791">
    <property type="term" value="F:phosphatase activity"/>
    <property type="evidence" value="ECO:0007669"/>
    <property type="project" value="TreeGrafter"/>
</dbReference>
<proteinExistence type="predicted"/>